<dbReference type="AlphaFoldDB" id="A0A330LQG9"/>
<sequence>MSLLTRVFVARGRIGISAVLFSCSDYMAELAANTTFMIISSLIYLRLIFVTV</sequence>
<dbReference type="KEGG" id="mya:MORIYA_2634"/>
<proteinExistence type="predicted"/>
<keyword evidence="1" id="KW-0472">Membrane</keyword>
<evidence type="ECO:0000313" key="2">
    <source>
        <dbReference type="EMBL" id="SQD79110.1"/>
    </source>
</evidence>
<keyword evidence="1" id="KW-1133">Transmembrane helix</keyword>
<gene>
    <name evidence="2" type="ORF">MORIYA_2634</name>
</gene>
<name>A0A330LQG9_9GAMM</name>
<protein>
    <submittedName>
        <fullName evidence="2">Uncharacterized protein</fullName>
    </submittedName>
</protein>
<dbReference type="Proteomes" id="UP000250163">
    <property type="component" value="Chromosome MORIYA"/>
</dbReference>
<feature type="transmembrane region" description="Helical" evidence="1">
    <location>
        <begin position="30"/>
        <end position="49"/>
    </location>
</feature>
<accession>A0A330LQG9</accession>
<organism evidence="2 3">
    <name type="scientific">Moritella yayanosii</name>
    <dbReference type="NCBI Taxonomy" id="69539"/>
    <lineage>
        <taxon>Bacteria</taxon>
        <taxon>Pseudomonadati</taxon>
        <taxon>Pseudomonadota</taxon>
        <taxon>Gammaproteobacteria</taxon>
        <taxon>Alteromonadales</taxon>
        <taxon>Moritellaceae</taxon>
        <taxon>Moritella</taxon>
    </lineage>
</organism>
<keyword evidence="3" id="KW-1185">Reference proteome</keyword>
<dbReference type="EMBL" id="LS483250">
    <property type="protein sequence ID" value="SQD79110.1"/>
    <property type="molecule type" value="Genomic_DNA"/>
</dbReference>
<evidence type="ECO:0000313" key="3">
    <source>
        <dbReference type="Proteomes" id="UP000250163"/>
    </source>
</evidence>
<keyword evidence="1" id="KW-0812">Transmembrane</keyword>
<evidence type="ECO:0000256" key="1">
    <source>
        <dbReference type="SAM" id="Phobius"/>
    </source>
</evidence>
<reference evidence="3" key="1">
    <citation type="submission" date="2018-05" db="EMBL/GenBank/DDBJ databases">
        <authorList>
            <person name="Cea G.-C."/>
            <person name="William W."/>
        </authorList>
    </citation>
    <scope>NUCLEOTIDE SEQUENCE [LARGE SCALE GENOMIC DNA]</scope>
    <source>
        <strain evidence="3">DB21MT 5</strain>
    </source>
</reference>